<dbReference type="Proteomes" id="UP001139353">
    <property type="component" value="Unassembled WGS sequence"/>
</dbReference>
<gene>
    <name evidence="1" type="ORF">LPC04_17080</name>
</gene>
<dbReference type="InterPro" id="IPR038360">
    <property type="entry name" value="DUF4844_sf"/>
</dbReference>
<name>A0A9X1YL25_9BURK</name>
<evidence type="ECO:0000313" key="2">
    <source>
        <dbReference type="Proteomes" id="UP001139353"/>
    </source>
</evidence>
<dbReference type="AlphaFoldDB" id="A0A9X1YL25"/>
<comment type="caution">
    <text evidence="1">The sequence shown here is derived from an EMBL/GenBank/DDBJ whole genome shotgun (WGS) entry which is preliminary data.</text>
</comment>
<organism evidence="1 2">
    <name type="scientific">Scleromatobacter humisilvae</name>
    <dbReference type="NCBI Taxonomy" id="2897159"/>
    <lineage>
        <taxon>Bacteria</taxon>
        <taxon>Pseudomonadati</taxon>
        <taxon>Pseudomonadota</taxon>
        <taxon>Betaproteobacteria</taxon>
        <taxon>Burkholderiales</taxon>
        <taxon>Sphaerotilaceae</taxon>
        <taxon>Scleromatobacter</taxon>
    </lineage>
</organism>
<accession>A0A9X1YL25</accession>
<sequence length="132" mass="14740">MAQDRTESDQHPKRLALRAFIGKRKFLAEPLYPGATNEATREKCQAVIDALAERLIPLADAPVDQRIFAKELTQTMLDFGSADSEERERAASYVEEVMDMLEIESSGGLLNMWAYGFDPAELLAKSPNVPPR</sequence>
<dbReference type="RefSeq" id="WP_275683459.1">
    <property type="nucleotide sequence ID" value="NZ_JAJLJH010000004.1"/>
</dbReference>
<dbReference type="Pfam" id="PF16133">
    <property type="entry name" value="DUF4844"/>
    <property type="match status" value="1"/>
</dbReference>
<dbReference type="Gene3D" id="1.20.1480.40">
    <property type="entry name" value="Uncharacterised protein PF16133, DUF4844"/>
    <property type="match status" value="1"/>
</dbReference>
<evidence type="ECO:0000313" key="1">
    <source>
        <dbReference type="EMBL" id="MCK9687420.1"/>
    </source>
</evidence>
<dbReference type="InterPro" id="IPR032301">
    <property type="entry name" value="DUF4844"/>
</dbReference>
<dbReference type="EMBL" id="JAJLJH010000004">
    <property type="protein sequence ID" value="MCK9687420.1"/>
    <property type="molecule type" value="Genomic_DNA"/>
</dbReference>
<reference evidence="1" key="1">
    <citation type="submission" date="2021-11" db="EMBL/GenBank/DDBJ databases">
        <title>BS-T2-15 a new species belonging to the Comamonadaceae family isolated from the soil of a French oak forest.</title>
        <authorList>
            <person name="Mieszkin S."/>
            <person name="Alain K."/>
        </authorList>
    </citation>
    <scope>NUCLEOTIDE SEQUENCE</scope>
    <source>
        <strain evidence="1">BS-T2-15</strain>
    </source>
</reference>
<keyword evidence="2" id="KW-1185">Reference proteome</keyword>
<protein>
    <submittedName>
        <fullName evidence="1">DUF4844 domain-containing protein</fullName>
    </submittedName>
</protein>
<proteinExistence type="predicted"/>